<name>A0AAU9MQD4_9ASTR</name>
<proteinExistence type="predicted"/>
<evidence type="ECO:0000313" key="2">
    <source>
        <dbReference type="Proteomes" id="UP001157418"/>
    </source>
</evidence>
<evidence type="ECO:0000313" key="1">
    <source>
        <dbReference type="EMBL" id="CAH1422818.1"/>
    </source>
</evidence>
<comment type="caution">
    <text evidence="1">The sequence shown here is derived from an EMBL/GenBank/DDBJ whole genome shotgun (WGS) entry which is preliminary data.</text>
</comment>
<reference evidence="1 2" key="1">
    <citation type="submission" date="2022-01" db="EMBL/GenBank/DDBJ databases">
        <authorList>
            <person name="Xiong W."/>
            <person name="Schranz E."/>
        </authorList>
    </citation>
    <scope>NUCLEOTIDE SEQUENCE [LARGE SCALE GENOMIC DNA]</scope>
</reference>
<accession>A0AAU9MQD4</accession>
<sequence length="77" mass="8965">MVTAVKNLANGRSRLRMSSWIGMIQLMIRDTIRWNRGLSFDTFLFKTSFNFFKGIVDRRVNTTVAICDLSVSSSWWI</sequence>
<dbReference type="Proteomes" id="UP001157418">
    <property type="component" value="Unassembled WGS sequence"/>
</dbReference>
<dbReference type="AlphaFoldDB" id="A0AAU9MQD4"/>
<keyword evidence="2" id="KW-1185">Reference proteome</keyword>
<organism evidence="1 2">
    <name type="scientific">Lactuca virosa</name>
    <dbReference type="NCBI Taxonomy" id="75947"/>
    <lineage>
        <taxon>Eukaryota</taxon>
        <taxon>Viridiplantae</taxon>
        <taxon>Streptophyta</taxon>
        <taxon>Embryophyta</taxon>
        <taxon>Tracheophyta</taxon>
        <taxon>Spermatophyta</taxon>
        <taxon>Magnoliopsida</taxon>
        <taxon>eudicotyledons</taxon>
        <taxon>Gunneridae</taxon>
        <taxon>Pentapetalae</taxon>
        <taxon>asterids</taxon>
        <taxon>campanulids</taxon>
        <taxon>Asterales</taxon>
        <taxon>Asteraceae</taxon>
        <taxon>Cichorioideae</taxon>
        <taxon>Cichorieae</taxon>
        <taxon>Lactucinae</taxon>
        <taxon>Lactuca</taxon>
    </lineage>
</organism>
<protein>
    <submittedName>
        <fullName evidence="1">Uncharacterized protein</fullName>
    </submittedName>
</protein>
<gene>
    <name evidence="1" type="ORF">LVIROSA_LOCUS10127</name>
</gene>
<dbReference type="EMBL" id="CAKMRJ010001112">
    <property type="protein sequence ID" value="CAH1422818.1"/>
    <property type="molecule type" value="Genomic_DNA"/>
</dbReference>